<dbReference type="STRING" id="573413.Spirs_3074"/>
<name>E1R4T6_SEDSS</name>
<dbReference type="PANTHER" id="PTHR43597">
    <property type="entry name" value="SULFUR ACCEPTOR PROTEIN CSDE"/>
    <property type="match status" value="1"/>
</dbReference>
<gene>
    <name evidence="3" type="ordered locus">Spirs_3074</name>
</gene>
<keyword evidence="4" id="KW-1185">Reference proteome</keyword>
<dbReference type="InterPro" id="IPR003808">
    <property type="entry name" value="Fe-S_metab-assoc_dom"/>
</dbReference>
<dbReference type="OrthoDB" id="9799320at2"/>
<evidence type="ECO:0000259" key="2">
    <source>
        <dbReference type="Pfam" id="PF02657"/>
    </source>
</evidence>
<comment type="similarity">
    <text evidence="1">Belongs to the SufE family.</text>
</comment>
<evidence type="ECO:0000313" key="4">
    <source>
        <dbReference type="Proteomes" id="UP000002318"/>
    </source>
</evidence>
<evidence type="ECO:0000256" key="1">
    <source>
        <dbReference type="ARBA" id="ARBA00010282"/>
    </source>
</evidence>
<dbReference type="eggNOG" id="COG2166">
    <property type="taxonomic scope" value="Bacteria"/>
</dbReference>
<dbReference type="Gene3D" id="3.90.1010.10">
    <property type="match status" value="1"/>
</dbReference>
<reference evidence="3 4" key="1">
    <citation type="journal article" date="2010" name="Stand. Genomic Sci.">
        <title>Complete genome sequence of Spirochaeta smaragdinae type strain (SEBR 4228).</title>
        <authorList>
            <person name="Mavromatis K."/>
            <person name="Yasawong M."/>
            <person name="Chertkov O."/>
            <person name="Lapidus A."/>
            <person name="Lucas S."/>
            <person name="Nolan M."/>
            <person name="Del Rio T.G."/>
            <person name="Tice H."/>
            <person name="Cheng J.F."/>
            <person name="Pitluck S."/>
            <person name="Liolios K."/>
            <person name="Ivanova N."/>
            <person name="Tapia R."/>
            <person name="Han C."/>
            <person name="Bruce D."/>
            <person name="Goodwin L."/>
            <person name="Pati A."/>
            <person name="Chen A."/>
            <person name="Palaniappan K."/>
            <person name="Land M."/>
            <person name="Hauser L."/>
            <person name="Chang Y.J."/>
            <person name="Jeffries C.D."/>
            <person name="Detter J.C."/>
            <person name="Rohde M."/>
            <person name="Brambilla E."/>
            <person name="Spring S."/>
            <person name="Goker M."/>
            <person name="Sikorski J."/>
            <person name="Woyke T."/>
            <person name="Bristow J."/>
            <person name="Eisen J.A."/>
            <person name="Markowitz V."/>
            <person name="Hugenholtz P."/>
            <person name="Klenk H.P."/>
            <person name="Kyrpides N.C."/>
        </authorList>
    </citation>
    <scope>NUCLEOTIDE SEQUENCE [LARGE SCALE GENOMIC DNA]</scope>
    <source>
        <strain evidence="4">DSM 11293 / JCM 15392 / SEBR 4228</strain>
    </source>
</reference>
<dbReference type="AlphaFoldDB" id="E1R4T6"/>
<dbReference type="HOGENOM" id="CLU_124502_0_0_12"/>
<dbReference type="Proteomes" id="UP000002318">
    <property type="component" value="Chromosome"/>
</dbReference>
<accession>E1R4T6</accession>
<dbReference type="Pfam" id="PF02657">
    <property type="entry name" value="SufE"/>
    <property type="match status" value="1"/>
</dbReference>
<sequence length="143" mass="16753">MTEEMSISQLEDTFIEDINNLGDWFLQYEYLIEISVDIPHIELQERTHERKVPGCQSGVWIILKYVDKKVRIRADSEALIIRGFLAMYVLLLDNRTPEEILSFHPRFIEETNIKSQISTDRFHGLQSVFSTIQDFAAKCIETE</sequence>
<dbReference type="SUPFAM" id="SSF82649">
    <property type="entry name" value="SufE/NifU"/>
    <property type="match status" value="1"/>
</dbReference>
<evidence type="ECO:0000313" key="3">
    <source>
        <dbReference type="EMBL" id="ADK82174.1"/>
    </source>
</evidence>
<organism evidence="3 4">
    <name type="scientific">Sediminispirochaeta smaragdinae (strain DSM 11293 / JCM 15392 / SEBR 4228)</name>
    <name type="common">Spirochaeta smaragdinae</name>
    <dbReference type="NCBI Taxonomy" id="573413"/>
    <lineage>
        <taxon>Bacteria</taxon>
        <taxon>Pseudomonadati</taxon>
        <taxon>Spirochaetota</taxon>
        <taxon>Spirochaetia</taxon>
        <taxon>Spirochaetales</taxon>
        <taxon>Spirochaetaceae</taxon>
        <taxon>Sediminispirochaeta</taxon>
    </lineage>
</organism>
<protein>
    <submittedName>
        <fullName evidence="3">Fe-S metabolism associated SufE</fullName>
    </submittedName>
</protein>
<dbReference type="EMBL" id="CP002116">
    <property type="protein sequence ID" value="ADK82174.1"/>
    <property type="molecule type" value="Genomic_DNA"/>
</dbReference>
<dbReference type="PANTHER" id="PTHR43597:SF5">
    <property type="entry name" value="SUFE-LIKE PROTEIN 2, CHLOROPLASTIC"/>
    <property type="match status" value="1"/>
</dbReference>
<dbReference type="KEGG" id="ssm:Spirs_3074"/>
<dbReference type="RefSeq" id="WP_013255633.1">
    <property type="nucleotide sequence ID" value="NC_014364.1"/>
</dbReference>
<feature type="domain" description="Fe-S metabolism associated" evidence="2">
    <location>
        <begin position="16"/>
        <end position="134"/>
    </location>
</feature>
<proteinExistence type="inferred from homology"/>